<name>A0A8T0C8Y4_9GAMM</name>
<organism evidence="1 2">
    <name type="scientific">Pseudoalteromonas rubra</name>
    <dbReference type="NCBI Taxonomy" id="43658"/>
    <lineage>
        <taxon>Bacteria</taxon>
        <taxon>Pseudomonadati</taxon>
        <taxon>Pseudomonadota</taxon>
        <taxon>Gammaproteobacteria</taxon>
        <taxon>Alteromonadales</taxon>
        <taxon>Pseudoalteromonadaceae</taxon>
        <taxon>Pseudoalteromonas</taxon>
    </lineage>
</organism>
<dbReference type="EMBL" id="AHCD03000032">
    <property type="protein sequence ID" value="KAF7787224.1"/>
    <property type="molecule type" value="Genomic_DNA"/>
</dbReference>
<reference evidence="1 2" key="1">
    <citation type="journal article" date="2012" name="J. Bacteriol.">
        <title>Genome sequence of the cycloprodigiosin-producing bacterial strain Pseudoalteromonas rubra ATCC 29570(T).</title>
        <authorList>
            <person name="Xie B.B."/>
            <person name="Shu Y.L."/>
            <person name="Qin Q.L."/>
            <person name="Rong J.C."/>
            <person name="Zhang X.Y."/>
            <person name="Chen X.L."/>
            <person name="Zhou B.C."/>
            <person name="Zhang Y.Z."/>
        </authorList>
    </citation>
    <scope>NUCLEOTIDE SEQUENCE [LARGE SCALE GENOMIC DNA]</scope>
    <source>
        <strain evidence="1 2">DSM 6842</strain>
    </source>
</reference>
<comment type="caution">
    <text evidence="1">The sequence shown here is derived from an EMBL/GenBank/DDBJ whole genome shotgun (WGS) entry which is preliminary data.</text>
</comment>
<dbReference type="AlphaFoldDB" id="A0A8T0C8Y4"/>
<gene>
    <name evidence="1" type="ORF">PRUB_a4400</name>
</gene>
<protein>
    <submittedName>
        <fullName evidence="1">Uncharacterized protein</fullName>
    </submittedName>
</protein>
<evidence type="ECO:0000313" key="2">
    <source>
        <dbReference type="Proteomes" id="UP000016480"/>
    </source>
</evidence>
<evidence type="ECO:0000313" key="1">
    <source>
        <dbReference type="EMBL" id="KAF7787224.1"/>
    </source>
</evidence>
<dbReference type="Proteomes" id="UP000016480">
    <property type="component" value="Unassembled WGS sequence"/>
</dbReference>
<proteinExistence type="predicted"/>
<accession>A0A8T0C8Y4</accession>
<sequence length="59" mass="6690">MQATPFKMTELTFSIGSTSSIDTYSRIGLSKRALSAKIYCDNGNHHDLYYFSNKTRSHP</sequence>